<evidence type="ECO:0000313" key="3">
    <source>
        <dbReference type="Proteomes" id="UP000800082"/>
    </source>
</evidence>
<dbReference type="Pfam" id="PF06985">
    <property type="entry name" value="HET"/>
    <property type="match status" value="1"/>
</dbReference>
<dbReference type="Proteomes" id="UP000800082">
    <property type="component" value="Unassembled WGS sequence"/>
</dbReference>
<keyword evidence="3" id="KW-1185">Reference proteome</keyword>
<feature type="domain" description="Heterokaryon incompatibility" evidence="1">
    <location>
        <begin position="42"/>
        <end position="108"/>
    </location>
</feature>
<name>A0A6A5RAC4_9PLEO</name>
<sequence length="108" mass="12080">VRNHIHMATNVSSTPLPKRLLDIEAGHKVRLCLNNENEHGVYLCLSHHWGGVVPLQLTSSMIGSFKEAVPWADVPLNPHEAIDTAVRLGHHFICIFSLCILQDNLNAW</sequence>
<dbReference type="OrthoDB" id="2958217at2759"/>
<dbReference type="EMBL" id="ML978995">
    <property type="protein sequence ID" value="KAF1924260.1"/>
    <property type="molecule type" value="Genomic_DNA"/>
</dbReference>
<dbReference type="InterPro" id="IPR010730">
    <property type="entry name" value="HET"/>
</dbReference>
<organism evidence="2 3">
    <name type="scientific">Didymella exigua CBS 183.55</name>
    <dbReference type="NCBI Taxonomy" id="1150837"/>
    <lineage>
        <taxon>Eukaryota</taxon>
        <taxon>Fungi</taxon>
        <taxon>Dikarya</taxon>
        <taxon>Ascomycota</taxon>
        <taxon>Pezizomycotina</taxon>
        <taxon>Dothideomycetes</taxon>
        <taxon>Pleosporomycetidae</taxon>
        <taxon>Pleosporales</taxon>
        <taxon>Pleosporineae</taxon>
        <taxon>Didymellaceae</taxon>
        <taxon>Didymella</taxon>
    </lineage>
</organism>
<feature type="non-terminal residue" evidence="2">
    <location>
        <position position="1"/>
    </location>
</feature>
<feature type="non-terminal residue" evidence="2">
    <location>
        <position position="108"/>
    </location>
</feature>
<dbReference type="GeneID" id="54346148"/>
<evidence type="ECO:0000259" key="1">
    <source>
        <dbReference type="Pfam" id="PF06985"/>
    </source>
</evidence>
<evidence type="ECO:0000313" key="2">
    <source>
        <dbReference type="EMBL" id="KAF1924260.1"/>
    </source>
</evidence>
<dbReference type="AlphaFoldDB" id="A0A6A5RAC4"/>
<proteinExistence type="predicted"/>
<accession>A0A6A5RAC4</accession>
<reference evidence="2" key="1">
    <citation type="journal article" date="2020" name="Stud. Mycol.">
        <title>101 Dothideomycetes genomes: a test case for predicting lifestyles and emergence of pathogens.</title>
        <authorList>
            <person name="Haridas S."/>
            <person name="Albert R."/>
            <person name="Binder M."/>
            <person name="Bloem J."/>
            <person name="Labutti K."/>
            <person name="Salamov A."/>
            <person name="Andreopoulos B."/>
            <person name="Baker S."/>
            <person name="Barry K."/>
            <person name="Bills G."/>
            <person name="Bluhm B."/>
            <person name="Cannon C."/>
            <person name="Castanera R."/>
            <person name="Culley D."/>
            <person name="Daum C."/>
            <person name="Ezra D."/>
            <person name="Gonzalez J."/>
            <person name="Henrissat B."/>
            <person name="Kuo A."/>
            <person name="Liang C."/>
            <person name="Lipzen A."/>
            <person name="Lutzoni F."/>
            <person name="Magnuson J."/>
            <person name="Mondo S."/>
            <person name="Nolan M."/>
            <person name="Ohm R."/>
            <person name="Pangilinan J."/>
            <person name="Park H.-J."/>
            <person name="Ramirez L."/>
            <person name="Alfaro M."/>
            <person name="Sun H."/>
            <person name="Tritt A."/>
            <person name="Yoshinaga Y."/>
            <person name="Zwiers L.-H."/>
            <person name="Turgeon B."/>
            <person name="Goodwin S."/>
            <person name="Spatafora J."/>
            <person name="Crous P."/>
            <person name="Grigoriev I."/>
        </authorList>
    </citation>
    <scope>NUCLEOTIDE SEQUENCE</scope>
    <source>
        <strain evidence="2">CBS 183.55</strain>
    </source>
</reference>
<protein>
    <recommendedName>
        <fullName evidence="1">Heterokaryon incompatibility domain-containing protein</fullName>
    </recommendedName>
</protein>
<dbReference type="RefSeq" id="XP_033444513.1">
    <property type="nucleotide sequence ID" value="XM_033588501.1"/>
</dbReference>
<gene>
    <name evidence="2" type="ORF">M421DRAFT_24152</name>
</gene>